<evidence type="ECO:0000313" key="2">
    <source>
        <dbReference type="EMBL" id="SDC64047.1"/>
    </source>
</evidence>
<protein>
    <submittedName>
        <fullName evidence="2">Enterochelin esterase</fullName>
    </submittedName>
</protein>
<dbReference type="SUPFAM" id="SSF81296">
    <property type="entry name" value="E set domains"/>
    <property type="match status" value="1"/>
</dbReference>
<dbReference type="SUPFAM" id="SSF53474">
    <property type="entry name" value="alpha/beta-Hydrolases"/>
    <property type="match status" value="1"/>
</dbReference>
<dbReference type="InterPro" id="IPR013783">
    <property type="entry name" value="Ig-like_fold"/>
</dbReference>
<dbReference type="OrthoDB" id="9775130at2"/>
<dbReference type="Proteomes" id="UP000199034">
    <property type="component" value="Unassembled WGS sequence"/>
</dbReference>
<dbReference type="AlphaFoldDB" id="A0A1G6N9J5"/>
<dbReference type="InterPro" id="IPR014756">
    <property type="entry name" value="Ig_E-set"/>
</dbReference>
<keyword evidence="3" id="KW-1185">Reference proteome</keyword>
<dbReference type="Pfam" id="PF00756">
    <property type="entry name" value="Esterase"/>
    <property type="match status" value="1"/>
</dbReference>
<dbReference type="RefSeq" id="WP_090852726.1">
    <property type="nucleotide sequence ID" value="NZ_FMZM01000003.1"/>
</dbReference>
<gene>
    <name evidence="2" type="ORF">SAMN05421872_103176</name>
</gene>
<evidence type="ECO:0000256" key="1">
    <source>
        <dbReference type="SAM" id="MobiDB-lite"/>
    </source>
</evidence>
<proteinExistence type="predicted"/>
<dbReference type="Gene3D" id="2.60.40.10">
    <property type="entry name" value="Immunoglobulins"/>
    <property type="match status" value="1"/>
</dbReference>
<dbReference type="STRING" id="1045774.SAMN05421872_103176"/>
<dbReference type="PANTHER" id="PTHR48098">
    <property type="entry name" value="ENTEROCHELIN ESTERASE-RELATED"/>
    <property type="match status" value="1"/>
</dbReference>
<name>A0A1G6N9J5_9ACTN</name>
<dbReference type="InterPro" id="IPR050583">
    <property type="entry name" value="Mycobacterial_A85_antigen"/>
</dbReference>
<dbReference type="PANTHER" id="PTHR48098:SF3">
    <property type="entry name" value="IRON(III) ENTEROBACTIN ESTERASE"/>
    <property type="match status" value="1"/>
</dbReference>
<reference evidence="3" key="1">
    <citation type="submission" date="2016-10" db="EMBL/GenBank/DDBJ databases">
        <authorList>
            <person name="Varghese N."/>
            <person name="Submissions S."/>
        </authorList>
    </citation>
    <scope>NUCLEOTIDE SEQUENCE [LARGE SCALE GENOMIC DNA]</scope>
    <source>
        <strain evidence="3">CGMCC 4.6858</strain>
    </source>
</reference>
<evidence type="ECO:0000313" key="3">
    <source>
        <dbReference type="Proteomes" id="UP000199034"/>
    </source>
</evidence>
<accession>A0A1G6N9J5</accession>
<feature type="region of interest" description="Disordered" evidence="1">
    <location>
        <begin position="89"/>
        <end position="126"/>
    </location>
</feature>
<dbReference type="EMBL" id="FMZM01000003">
    <property type="protein sequence ID" value="SDC64047.1"/>
    <property type="molecule type" value="Genomic_DNA"/>
</dbReference>
<dbReference type="Gene3D" id="3.40.50.1820">
    <property type="entry name" value="alpha/beta hydrolase"/>
    <property type="match status" value="1"/>
</dbReference>
<sequence>MDDVDALWAEVARRGTPLVDPVPDTTDEVELTYPWRASDPSVTGVEMVGTPSPVLNETFARHPLTRVGDTDTWTARFRAPARTVHGYGYVELGPDRQPLNEAPRPDPHARRQHPGPDARLDVPPLPGEWTPTFSVTDLRPEAGPAPAPAATGTVREHSFASELLGDTRRLWSYTPAGYDEGQPAWLVLLHDGWQWRASSPVATILDDLVAREELPSTVVIMHECPEGRRGVELVGDERFADAMATELVPWARETWGLPADPARTVVAGQSYGGLNAAYLGLRHPDVFGHVVSQSGSYWHWREPSGEEWLTALVRSSPRVPVTFHVEVGLLEGAMMVEANRRLRDALADRGYEHAYRETAGDHGWIAWSRTLGDALRWVTRP</sequence>
<dbReference type="InterPro" id="IPR029058">
    <property type="entry name" value="AB_hydrolase_fold"/>
</dbReference>
<organism evidence="2 3">
    <name type="scientific">Nocardioides lianchengensis</name>
    <dbReference type="NCBI Taxonomy" id="1045774"/>
    <lineage>
        <taxon>Bacteria</taxon>
        <taxon>Bacillati</taxon>
        <taxon>Actinomycetota</taxon>
        <taxon>Actinomycetes</taxon>
        <taxon>Propionibacteriales</taxon>
        <taxon>Nocardioidaceae</taxon>
        <taxon>Nocardioides</taxon>
    </lineage>
</organism>
<feature type="compositionally biased region" description="Basic and acidic residues" evidence="1">
    <location>
        <begin position="103"/>
        <end position="120"/>
    </location>
</feature>
<dbReference type="InterPro" id="IPR000801">
    <property type="entry name" value="Esterase-like"/>
</dbReference>
<dbReference type="GO" id="GO:0005975">
    <property type="term" value="P:carbohydrate metabolic process"/>
    <property type="evidence" value="ECO:0007669"/>
    <property type="project" value="UniProtKB-ARBA"/>
</dbReference>